<reference evidence="2 3" key="1">
    <citation type="submission" date="2016-10" db="EMBL/GenBank/DDBJ databases">
        <authorList>
            <person name="de Groot N.N."/>
        </authorList>
    </citation>
    <scope>NUCLEOTIDE SEQUENCE [LARGE SCALE GENOMIC DNA]</scope>
    <source>
        <strain evidence="2 3">CPCC 202699</strain>
    </source>
</reference>
<keyword evidence="1" id="KW-0812">Transmembrane</keyword>
<dbReference type="STRING" id="589385.SAMN05421504_111154"/>
<proteinExistence type="predicted"/>
<dbReference type="Proteomes" id="UP000199515">
    <property type="component" value="Unassembled WGS sequence"/>
</dbReference>
<dbReference type="OrthoDB" id="4775109at2"/>
<sequence length="170" mass="17972">MRGRRTRHEDVAPEHIAAVLRERIYGGIACLSTLLVLVRPADSSPWVAVVDVAVAAGGLWAASLLAEHVAHLAAHGKRLHGMEAITAARASGQILQASGTPLLLLVIAALGGMRYEVALKAGIWVSVVSLGLFALLAARRTRLPLWKRLLLVVALLGLGTLVVVIKTLAH</sequence>
<feature type="transmembrane region" description="Helical" evidence="1">
    <location>
        <begin position="150"/>
        <end position="169"/>
    </location>
</feature>
<accession>A0A1H3RKM5</accession>
<dbReference type="AlphaFoldDB" id="A0A1H3RKM5"/>
<gene>
    <name evidence="2" type="ORF">SAMN05421504_111154</name>
</gene>
<evidence type="ECO:0000256" key="1">
    <source>
        <dbReference type="SAM" id="Phobius"/>
    </source>
</evidence>
<feature type="transmembrane region" description="Helical" evidence="1">
    <location>
        <begin position="121"/>
        <end position="138"/>
    </location>
</feature>
<organism evidence="2 3">
    <name type="scientific">Amycolatopsis xylanica</name>
    <dbReference type="NCBI Taxonomy" id="589385"/>
    <lineage>
        <taxon>Bacteria</taxon>
        <taxon>Bacillati</taxon>
        <taxon>Actinomycetota</taxon>
        <taxon>Actinomycetes</taxon>
        <taxon>Pseudonocardiales</taxon>
        <taxon>Pseudonocardiaceae</taxon>
        <taxon>Amycolatopsis</taxon>
    </lineage>
</organism>
<dbReference type="RefSeq" id="WP_091297941.1">
    <property type="nucleotide sequence ID" value="NZ_FNON01000011.1"/>
</dbReference>
<evidence type="ECO:0000313" key="2">
    <source>
        <dbReference type="EMBL" id="SDZ26170.1"/>
    </source>
</evidence>
<keyword evidence="1" id="KW-1133">Transmembrane helix</keyword>
<name>A0A1H3RKM5_9PSEU</name>
<dbReference type="EMBL" id="FNON01000011">
    <property type="protein sequence ID" value="SDZ26170.1"/>
    <property type="molecule type" value="Genomic_DNA"/>
</dbReference>
<keyword evidence="1" id="KW-0472">Membrane</keyword>
<evidence type="ECO:0000313" key="3">
    <source>
        <dbReference type="Proteomes" id="UP000199515"/>
    </source>
</evidence>
<evidence type="ECO:0008006" key="4">
    <source>
        <dbReference type="Google" id="ProtNLM"/>
    </source>
</evidence>
<keyword evidence="3" id="KW-1185">Reference proteome</keyword>
<protein>
    <recommendedName>
        <fullName evidence="4">VIT family protein</fullName>
    </recommendedName>
</protein>
<feature type="transmembrane region" description="Helical" evidence="1">
    <location>
        <begin position="94"/>
        <end position="115"/>
    </location>
</feature>